<proteinExistence type="predicted"/>
<evidence type="ECO:0000313" key="1">
    <source>
        <dbReference type="EMBL" id="SFR36294.1"/>
    </source>
</evidence>
<evidence type="ECO:0000313" key="2">
    <source>
        <dbReference type="Proteomes" id="UP000199478"/>
    </source>
</evidence>
<name>A0A1I6G278_9RHOB</name>
<reference evidence="2" key="1">
    <citation type="submission" date="2016-10" db="EMBL/GenBank/DDBJ databases">
        <authorList>
            <person name="Varghese N."/>
            <person name="Submissions S."/>
        </authorList>
    </citation>
    <scope>NUCLEOTIDE SEQUENCE [LARGE SCALE GENOMIC DNA]</scope>
    <source>
        <strain evidence="2">DSM 26879</strain>
    </source>
</reference>
<keyword evidence="2" id="KW-1185">Reference proteome</keyword>
<gene>
    <name evidence="1" type="ORF">SAMN04488005_0949</name>
</gene>
<accession>A0A1I6G278</accession>
<dbReference type="AlphaFoldDB" id="A0A1I6G278"/>
<dbReference type="OrthoDB" id="7816979at2"/>
<dbReference type="EMBL" id="FOYP01000001">
    <property type="protein sequence ID" value="SFR36294.1"/>
    <property type="molecule type" value="Genomic_DNA"/>
</dbReference>
<dbReference type="RefSeq" id="WP_090197060.1">
    <property type="nucleotide sequence ID" value="NZ_FOYP01000001.1"/>
</dbReference>
<protein>
    <submittedName>
        <fullName evidence="1">Uncharacterized protein</fullName>
    </submittedName>
</protein>
<dbReference type="STRING" id="390270.SAMN04488005_0949"/>
<sequence length="293" mass="31987">MQIAHHIGAHGTDEDRLLKSTLRNADALVKHGIAAPGPGKYRSLIRTTIQGLDGAIPAAGTRDVLLDSIVEDDNAQRLLLANGNFICVPNRVFEHGVFYPQAETKTRALRSLFPDDQLSLFFGMQHPATFLQDLMRRPKATGFASLFGITRPADMRWADVVRRLLAGAPDAQLTVWCEEDAPILWPQLIRRFTGLPAAAPISGGLDALDGLMQRDGFTVLRDRLNAQPAASESARQTIIADCWEEYAIPGADEAEIDLPELDAGMVQMMSDNYEADLAEIAAMDGVTLLLPFA</sequence>
<dbReference type="Proteomes" id="UP000199478">
    <property type="component" value="Unassembled WGS sequence"/>
</dbReference>
<organism evidence="1 2">
    <name type="scientific">Yoonia tamlensis</name>
    <dbReference type="NCBI Taxonomy" id="390270"/>
    <lineage>
        <taxon>Bacteria</taxon>
        <taxon>Pseudomonadati</taxon>
        <taxon>Pseudomonadota</taxon>
        <taxon>Alphaproteobacteria</taxon>
        <taxon>Rhodobacterales</taxon>
        <taxon>Paracoccaceae</taxon>
        <taxon>Yoonia</taxon>
    </lineage>
</organism>